<protein>
    <recommendedName>
        <fullName evidence="3">Fucose-specific lectin</fullName>
    </recommendedName>
</protein>
<gene>
    <name evidence="1" type="ORF">QBC34DRAFT_293246</name>
</gene>
<evidence type="ECO:0000313" key="1">
    <source>
        <dbReference type="EMBL" id="KAK4452633.1"/>
    </source>
</evidence>
<sequence>MSSLYFIKTVKADSNKVEVHIASPTDGYSKPAGHHVSGYSLADRNNGDFVVGPEGLYFVKTRNAQSGKIEAHRTTAASGYRDFDIHAVTVFELRDTDNGTWTFDNGNLYLVKTQRCESGLIELHRANGGSFNAFSLHAAVPIPVSEAGNGEWDVFGDELYFVKYRNTQGGNVEVWKVSGSGLQTVTRWTTWFNTADGVQGSWRIGKGGDLYFIKTKNTGSGKAEVHVASARSGYQQVSHNATWISQDDGPLGTWVVA</sequence>
<reference evidence="1" key="1">
    <citation type="journal article" date="2023" name="Mol. Phylogenet. Evol.">
        <title>Genome-scale phylogeny and comparative genomics of the fungal order Sordariales.</title>
        <authorList>
            <person name="Hensen N."/>
            <person name="Bonometti L."/>
            <person name="Westerberg I."/>
            <person name="Brannstrom I.O."/>
            <person name="Guillou S."/>
            <person name="Cros-Aarteil S."/>
            <person name="Calhoun S."/>
            <person name="Haridas S."/>
            <person name="Kuo A."/>
            <person name="Mondo S."/>
            <person name="Pangilinan J."/>
            <person name="Riley R."/>
            <person name="LaButti K."/>
            <person name="Andreopoulos B."/>
            <person name="Lipzen A."/>
            <person name="Chen C."/>
            <person name="Yan M."/>
            <person name="Daum C."/>
            <person name="Ng V."/>
            <person name="Clum A."/>
            <person name="Steindorff A."/>
            <person name="Ohm R.A."/>
            <person name="Martin F."/>
            <person name="Silar P."/>
            <person name="Natvig D.O."/>
            <person name="Lalanne C."/>
            <person name="Gautier V."/>
            <person name="Ament-Velasquez S.L."/>
            <person name="Kruys A."/>
            <person name="Hutchinson M.I."/>
            <person name="Powell A.J."/>
            <person name="Barry K."/>
            <person name="Miller A.N."/>
            <person name="Grigoriev I.V."/>
            <person name="Debuchy R."/>
            <person name="Gladieux P."/>
            <person name="Hiltunen Thoren M."/>
            <person name="Johannesson H."/>
        </authorList>
    </citation>
    <scope>NUCLEOTIDE SEQUENCE</scope>
    <source>
        <strain evidence="1">PSN243</strain>
    </source>
</reference>
<organism evidence="1 2">
    <name type="scientific">Podospora aff. communis PSN243</name>
    <dbReference type="NCBI Taxonomy" id="3040156"/>
    <lineage>
        <taxon>Eukaryota</taxon>
        <taxon>Fungi</taxon>
        <taxon>Dikarya</taxon>
        <taxon>Ascomycota</taxon>
        <taxon>Pezizomycotina</taxon>
        <taxon>Sordariomycetes</taxon>
        <taxon>Sordariomycetidae</taxon>
        <taxon>Sordariales</taxon>
        <taxon>Podosporaceae</taxon>
        <taxon>Podospora</taxon>
    </lineage>
</organism>
<comment type="caution">
    <text evidence="1">The sequence shown here is derived from an EMBL/GenBank/DDBJ whole genome shotgun (WGS) entry which is preliminary data.</text>
</comment>
<dbReference type="Proteomes" id="UP001321760">
    <property type="component" value="Unassembled WGS sequence"/>
</dbReference>
<dbReference type="AlphaFoldDB" id="A0AAV9GVF8"/>
<accession>A0AAV9GVF8</accession>
<evidence type="ECO:0000313" key="2">
    <source>
        <dbReference type="Proteomes" id="UP001321760"/>
    </source>
</evidence>
<name>A0AAV9GVF8_9PEZI</name>
<keyword evidence="2" id="KW-1185">Reference proteome</keyword>
<dbReference type="EMBL" id="MU865923">
    <property type="protein sequence ID" value="KAK4452633.1"/>
    <property type="molecule type" value="Genomic_DNA"/>
</dbReference>
<proteinExistence type="predicted"/>
<reference evidence="1" key="2">
    <citation type="submission" date="2023-05" db="EMBL/GenBank/DDBJ databases">
        <authorList>
            <consortium name="Lawrence Berkeley National Laboratory"/>
            <person name="Steindorff A."/>
            <person name="Hensen N."/>
            <person name="Bonometti L."/>
            <person name="Westerberg I."/>
            <person name="Brannstrom I.O."/>
            <person name="Guillou S."/>
            <person name="Cros-Aarteil S."/>
            <person name="Calhoun S."/>
            <person name="Haridas S."/>
            <person name="Kuo A."/>
            <person name="Mondo S."/>
            <person name="Pangilinan J."/>
            <person name="Riley R."/>
            <person name="Labutti K."/>
            <person name="Andreopoulos B."/>
            <person name="Lipzen A."/>
            <person name="Chen C."/>
            <person name="Yanf M."/>
            <person name="Daum C."/>
            <person name="Ng V."/>
            <person name="Clum A."/>
            <person name="Ohm R."/>
            <person name="Martin F."/>
            <person name="Silar P."/>
            <person name="Natvig D."/>
            <person name="Lalanne C."/>
            <person name="Gautier V."/>
            <person name="Ament-Velasquez S.L."/>
            <person name="Kruys A."/>
            <person name="Hutchinson M.I."/>
            <person name="Powell A.J."/>
            <person name="Barry K."/>
            <person name="Miller A.N."/>
            <person name="Grigoriev I.V."/>
            <person name="Debuchy R."/>
            <person name="Gladieux P."/>
            <person name="Thoren M.H."/>
            <person name="Johannesson H."/>
        </authorList>
    </citation>
    <scope>NUCLEOTIDE SEQUENCE</scope>
    <source>
        <strain evidence="1">PSN243</strain>
    </source>
</reference>
<evidence type="ECO:0008006" key="3">
    <source>
        <dbReference type="Google" id="ProtNLM"/>
    </source>
</evidence>